<gene>
    <name evidence="2" type="ORF">C465_05196</name>
</gene>
<feature type="transmembrane region" description="Helical" evidence="1">
    <location>
        <begin position="12"/>
        <end position="30"/>
    </location>
</feature>
<dbReference type="Proteomes" id="UP000011526">
    <property type="component" value="Unassembled WGS sequence"/>
</dbReference>
<dbReference type="AlphaFoldDB" id="M0ESD3"/>
<accession>M0ESD3</accession>
<comment type="caution">
    <text evidence="2">The sequence shown here is derived from an EMBL/GenBank/DDBJ whole genome shotgun (WGS) entry which is preliminary data.</text>
</comment>
<name>M0ESD3_9EURY</name>
<evidence type="ECO:0000256" key="1">
    <source>
        <dbReference type="SAM" id="Phobius"/>
    </source>
</evidence>
<evidence type="ECO:0000313" key="3">
    <source>
        <dbReference type="Proteomes" id="UP000011526"/>
    </source>
</evidence>
<organism evidence="2 3">
    <name type="scientific">Halorubrum distributum JCM 9100</name>
    <dbReference type="NCBI Taxonomy" id="1227467"/>
    <lineage>
        <taxon>Archaea</taxon>
        <taxon>Methanobacteriati</taxon>
        <taxon>Methanobacteriota</taxon>
        <taxon>Stenosarchaea group</taxon>
        <taxon>Halobacteria</taxon>
        <taxon>Halobacteriales</taxon>
        <taxon>Haloferacaceae</taxon>
        <taxon>Halorubrum</taxon>
        <taxon>Halorubrum distributum group</taxon>
    </lineage>
</organism>
<sequence>MPLFIGEFLSEYFRESVVLAILAGVVLLRFRRYRAVAGAGAAAAGSAATVAVAVVVTLIAIVALGYWEPPVEEIIADGSAAARGVYEFILQPIVDIGAKALRTGTS</sequence>
<proteinExistence type="predicted"/>
<reference evidence="2 3" key="1">
    <citation type="journal article" date="2014" name="PLoS Genet.">
        <title>Phylogenetically driven sequencing of extremely halophilic archaea reveals strategies for static and dynamic osmo-response.</title>
        <authorList>
            <person name="Becker E.A."/>
            <person name="Seitzer P.M."/>
            <person name="Tritt A."/>
            <person name="Larsen D."/>
            <person name="Krusor M."/>
            <person name="Yao A.I."/>
            <person name="Wu D."/>
            <person name="Madern D."/>
            <person name="Eisen J.A."/>
            <person name="Darling A.E."/>
            <person name="Facciotti M.T."/>
        </authorList>
    </citation>
    <scope>NUCLEOTIDE SEQUENCE [LARGE SCALE GENOMIC DNA]</scope>
    <source>
        <strain evidence="2 3">JCM 9100</strain>
    </source>
</reference>
<keyword evidence="1" id="KW-0472">Membrane</keyword>
<keyword evidence="1" id="KW-0812">Transmembrane</keyword>
<feature type="transmembrane region" description="Helical" evidence="1">
    <location>
        <begin position="42"/>
        <end position="67"/>
    </location>
</feature>
<dbReference type="PATRIC" id="fig|1227467.4.peg.985"/>
<evidence type="ECO:0000313" key="2">
    <source>
        <dbReference type="EMBL" id="ELZ50711.1"/>
    </source>
</evidence>
<keyword evidence="3" id="KW-1185">Reference proteome</keyword>
<keyword evidence="1" id="KW-1133">Transmembrane helix</keyword>
<dbReference type="EMBL" id="AOJM01000036">
    <property type="protein sequence ID" value="ELZ50711.1"/>
    <property type="molecule type" value="Genomic_DNA"/>
</dbReference>
<protein>
    <submittedName>
        <fullName evidence="2">Uncharacterized protein</fullName>
    </submittedName>
</protein>